<keyword evidence="1" id="KW-1133">Transmembrane helix</keyword>
<dbReference type="EMBL" id="KN846972">
    <property type="protein sequence ID" value="KIW80320.1"/>
    <property type="molecule type" value="Genomic_DNA"/>
</dbReference>
<dbReference type="HOGENOM" id="CLU_003000_1_0_1"/>
<dbReference type="Proteomes" id="UP000053029">
    <property type="component" value="Unassembled WGS sequence"/>
</dbReference>
<dbReference type="PANTHER" id="PTHR37544">
    <property type="entry name" value="SPRAY-RELATED"/>
    <property type="match status" value="1"/>
</dbReference>
<dbReference type="InterPro" id="IPR021840">
    <property type="entry name" value="DUF3433"/>
</dbReference>
<keyword evidence="1" id="KW-0812">Transmembrane</keyword>
<evidence type="ECO:0000256" key="1">
    <source>
        <dbReference type="SAM" id="Phobius"/>
    </source>
</evidence>
<feature type="transmembrane region" description="Helical" evidence="1">
    <location>
        <begin position="138"/>
        <end position="162"/>
    </location>
</feature>
<dbReference type="PANTHER" id="PTHR37544:SF3">
    <property type="entry name" value="SPRAY"/>
    <property type="match status" value="1"/>
</dbReference>
<dbReference type="OrthoDB" id="5332281at2759"/>
<organism evidence="2 3">
    <name type="scientific">Fonsecaea pedrosoi CBS 271.37</name>
    <dbReference type="NCBI Taxonomy" id="1442368"/>
    <lineage>
        <taxon>Eukaryota</taxon>
        <taxon>Fungi</taxon>
        <taxon>Dikarya</taxon>
        <taxon>Ascomycota</taxon>
        <taxon>Pezizomycotina</taxon>
        <taxon>Eurotiomycetes</taxon>
        <taxon>Chaetothyriomycetidae</taxon>
        <taxon>Chaetothyriales</taxon>
        <taxon>Herpotrichiellaceae</taxon>
        <taxon>Fonsecaea</taxon>
    </lineage>
</organism>
<evidence type="ECO:0000313" key="3">
    <source>
        <dbReference type="Proteomes" id="UP000053029"/>
    </source>
</evidence>
<keyword evidence="1" id="KW-0472">Membrane</keyword>
<sequence length="1241" mass="135931">MAAQSTVECSDNGSMIETPERTCAALWKSVWLSRLTLMGIGLLFAALTVALLVLWKYNMQYRGFVLITSNHYSWTYGPTALLVLVAALWRQIDFHCKTMAPWVALREKPQMGSQSMSLDYISPMQIYSLWKALKNKHFIVMTSIVGFMLLKVVTLISTGLFITVPTIQHYPSLDLIQLNSFNGSAVNVTSFPTLNDSSLVYTAYGILASGLSYPEGTSESLVYETFMPSSTDSLTNLKVTTTVKAVVPAFHCESAPVGVDPNFPNTTDEHPILSLQLQFPECQLIGGGQGVDGTPVYTLNPQTFKCPARQLSPLLQRISCFNQTDPNTQDNWQLLTLADIRYNQTLTGSDETAIVGESVQASSWVTSIPGLTGIACRSSYTIERVNVTYDYSQNPVKVTITRPSEPSQEKLEDFTDFDLGRLFTASLSAAAEMFGNVLDNAYAEEYPNTMFKIMAQVAGGGYEALLDEPTMIKTAEKAFQQVAVQIIKKNLAQAVSLRTTGQASYTQERLRINDVSLWSMVGGFGVMIVIAVFFILTRKQDATPRDPTSTLSAALILRPNKLLHDVLQTSAGYEEDQFAANLQNYTFTSRIANLDSSGRQFVVSVNGSVPDIQSPRDDTEPGWWRPLGANRAFVSAALALPVAIIAVLEVLQRQSDRNSGIASVSDVESLPSKIFTRYLPALIMLLSATMFDSLEFLSIVLAPYNAMKANRQPSTPVSRSLVGLMPLHALWTALRSRYWGSSLAIIAALLGSVLTIVSSGLYTIDSVPVTSPVQIQSTDSFNTTWGNSVLNDSGAAVLTSLSESLNLTYPRFTHEEFALPGLQTTTSQTSGPVDTDAMLSVELPSLRASLNCTSFGLSQFNVTTSYNPKVGPGATVRAVGSLPEQCLFGGPGGNLTSIEFERSFQFPYTQNRSYIGKILDLHVGPFDPVHELSEDELSPTTQRDNPPGCPSLGFIYGFVDVNDASQTSVSVLMCDQNMQQLPTTVHLTLPDLSISSDSPPIPDDTVSKFLPSGPSGETAFSYRLQTHIDTELSLFNQTEYDSSNLDQSTVDRFFQGVLFGKYPIPQSWLAESGRATEVRASIQAFYRRYMAQAISANMRIPTLASEARLFNGSMTVKNGVLRVKQNNASKITLQALLGTMFLCGSLAMFLSTTREVVPYNPCTIAGDMALWAGSRFCRDPAVHNGPDCGDVPLLPKEAEFMDDKTLMRSGVLNGWVFKLGWWETDDGIRRYGIDVVKKEVD</sequence>
<feature type="transmembrane region" description="Helical" evidence="1">
    <location>
        <begin position="71"/>
        <end position="89"/>
    </location>
</feature>
<feature type="transmembrane region" description="Helical" evidence="1">
    <location>
        <begin position="678"/>
        <end position="702"/>
    </location>
</feature>
<dbReference type="AlphaFoldDB" id="A0A0D2GP40"/>
<dbReference type="Pfam" id="PF11915">
    <property type="entry name" value="DUF3433"/>
    <property type="match status" value="2"/>
</dbReference>
<feature type="transmembrane region" description="Helical" evidence="1">
    <location>
        <begin position="632"/>
        <end position="651"/>
    </location>
</feature>
<dbReference type="GeneID" id="25306425"/>
<accession>A0A0D2GP40</accession>
<name>A0A0D2GP40_9EURO</name>
<dbReference type="STRING" id="1442368.A0A0D2GP40"/>
<feature type="transmembrane region" description="Helical" evidence="1">
    <location>
        <begin position="35"/>
        <end position="55"/>
    </location>
</feature>
<gene>
    <name evidence="2" type="ORF">Z517_06935</name>
</gene>
<feature type="transmembrane region" description="Helical" evidence="1">
    <location>
        <begin position="743"/>
        <end position="764"/>
    </location>
</feature>
<keyword evidence="3" id="KW-1185">Reference proteome</keyword>
<dbReference type="VEuPathDB" id="FungiDB:Z517_06935"/>
<protein>
    <submittedName>
        <fullName evidence="2">Unplaced genomic scaffold supercont1.4, whole genome shotgun sequence</fullName>
    </submittedName>
</protein>
<feature type="transmembrane region" description="Helical" evidence="1">
    <location>
        <begin position="515"/>
        <end position="536"/>
    </location>
</feature>
<dbReference type="RefSeq" id="XP_013284128.1">
    <property type="nucleotide sequence ID" value="XM_013428674.1"/>
</dbReference>
<proteinExistence type="predicted"/>
<reference evidence="2 3" key="1">
    <citation type="submission" date="2015-01" db="EMBL/GenBank/DDBJ databases">
        <title>The Genome Sequence of Fonsecaea pedrosoi CBS 271.37.</title>
        <authorList>
            <consortium name="The Broad Institute Genomics Platform"/>
            <person name="Cuomo C."/>
            <person name="de Hoog S."/>
            <person name="Gorbushina A."/>
            <person name="Stielow B."/>
            <person name="Teixiera M."/>
            <person name="Abouelleil A."/>
            <person name="Chapman S.B."/>
            <person name="Priest M."/>
            <person name="Young S.K."/>
            <person name="Wortman J."/>
            <person name="Nusbaum C."/>
            <person name="Birren B."/>
        </authorList>
    </citation>
    <scope>NUCLEOTIDE SEQUENCE [LARGE SCALE GENOMIC DNA]</scope>
    <source>
        <strain evidence="2 3">CBS 271.37</strain>
    </source>
</reference>
<evidence type="ECO:0000313" key="2">
    <source>
        <dbReference type="EMBL" id="KIW80320.1"/>
    </source>
</evidence>